<evidence type="ECO:0000256" key="2">
    <source>
        <dbReference type="SAM" id="Phobius"/>
    </source>
</evidence>
<reference evidence="3" key="1">
    <citation type="submission" date="2021-01" db="EMBL/GenBank/DDBJ databases">
        <title>Whole genome shotgun sequence of Virgisporangium aurantiacum NBRC 16421.</title>
        <authorList>
            <person name="Komaki H."/>
            <person name="Tamura T."/>
        </authorList>
    </citation>
    <scope>NUCLEOTIDE SEQUENCE</scope>
    <source>
        <strain evidence="3">NBRC 16421</strain>
    </source>
</reference>
<dbReference type="AlphaFoldDB" id="A0A8J3Z5G6"/>
<feature type="transmembrane region" description="Helical" evidence="2">
    <location>
        <begin position="101"/>
        <end position="125"/>
    </location>
</feature>
<keyword evidence="2" id="KW-0472">Membrane</keyword>
<feature type="compositionally biased region" description="Low complexity" evidence="1">
    <location>
        <begin position="133"/>
        <end position="149"/>
    </location>
</feature>
<feature type="compositionally biased region" description="Pro residues" evidence="1">
    <location>
        <begin position="83"/>
        <end position="94"/>
    </location>
</feature>
<name>A0A8J3Z5G6_9ACTN</name>
<sequence>MQPCTTCGSTTVNPIGYCTGCGTFRGTEPQPQSYEQYPQYQQPAYGQYDPQQQYPPQQHPPQQYPPQQYPPQQYPPQQFAPPQLGPPQLGPQPPGRSNTGLVIGIVMGVLILLIGGGAAIALVVANGDDEPTKPTTTTGSTPTASSSGAGDPCVVGVWVEQQSNYVFTFEGVAVNMSASGATQRFRADGTGELDMTAGIVATGTAGGKTYERTTNGKITFKYHPQGNRIYYTDVAGSGASTVKVDGVAKGSPVPVSGSIDPDTYTCSGDKFVQSGDTYRIELVKQQ</sequence>
<accession>A0A8J3Z5G6</accession>
<feature type="compositionally biased region" description="Pro residues" evidence="1">
    <location>
        <begin position="57"/>
        <end position="74"/>
    </location>
</feature>
<keyword evidence="2" id="KW-1133">Transmembrane helix</keyword>
<feature type="region of interest" description="Disordered" evidence="1">
    <location>
        <begin position="28"/>
        <end position="95"/>
    </location>
</feature>
<dbReference type="SUPFAM" id="SSF81995">
    <property type="entry name" value="beta-sandwich domain of Sec23/24"/>
    <property type="match status" value="1"/>
</dbReference>
<feature type="compositionally biased region" description="Low complexity" evidence="1">
    <location>
        <begin position="29"/>
        <end position="56"/>
    </location>
</feature>
<keyword evidence="4" id="KW-1185">Reference proteome</keyword>
<evidence type="ECO:0000256" key="1">
    <source>
        <dbReference type="SAM" id="MobiDB-lite"/>
    </source>
</evidence>
<evidence type="ECO:0000313" key="4">
    <source>
        <dbReference type="Proteomes" id="UP000612585"/>
    </source>
</evidence>
<dbReference type="Proteomes" id="UP000612585">
    <property type="component" value="Unassembled WGS sequence"/>
</dbReference>
<gene>
    <name evidence="3" type="ORF">Vau01_053900</name>
</gene>
<proteinExistence type="predicted"/>
<protein>
    <submittedName>
        <fullName evidence="3">Uncharacterized protein</fullName>
    </submittedName>
</protein>
<feature type="region of interest" description="Disordered" evidence="1">
    <location>
        <begin position="128"/>
        <end position="149"/>
    </location>
</feature>
<comment type="caution">
    <text evidence="3">The sequence shown here is derived from an EMBL/GenBank/DDBJ whole genome shotgun (WGS) entry which is preliminary data.</text>
</comment>
<keyword evidence="2" id="KW-0812">Transmembrane</keyword>
<organism evidence="3 4">
    <name type="scientific">Virgisporangium aurantiacum</name>
    <dbReference type="NCBI Taxonomy" id="175570"/>
    <lineage>
        <taxon>Bacteria</taxon>
        <taxon>Bacillati</taxon>
        <taxon>Actinomycetota</taxon>
        <taxon>Actinomycetes</taxon>
        <taxon>Micromonosporales</taxon>
        <taxon>Micromonosporaceae</taxon>
        <taxon>Virgisporangium</taxon>
    </lineage>
</organism>
<dbReference type="EMBL" id="BOPG01000033">
    <property type="protein sequence ID" value="GIJ57874.1"/>
    <property type="molecule type" value="Genomic_DNA"/>
</dbReference>
<evidence type="ECO:0000313" key="3">
    <source>
        <dbReference type="EMBL" id="GIJ57874.1"/>
    </source>
</evidence>